<dbReference type="Gene3D" id="1.10.506.10">
    <property type="entry name" value="GTPase Activation - p120gap, domain 1"/>
    <property type="match status" value="1"/>
</dbReference>
<dbReference type="GeneID" id="108715482"/>
<feature type="domain" description="C2" evidence="8">
    <location>
        <begin position="116"/>
        <end position="237"/>
    </location>
</feature>
<name>A0A8J1KWY8_XENLA</name>
<dbReference type="Proteomes" id="UP000186698">
    <property type="component" value="Chromosome 1L"/>
</dbReference>
<evidence type="ECO:0000256" key="3">
    <source>
        <dbReference type="ARBA" id="ARBA00022737"/>
    </source>
</evidence>
<dbReference type="CTD" id="108715482"/>
<feature type="domain" description="C2" evidence="8">
    <location>
        <begin position="1"/>
        <end position="105"/>
    </location>
</feature>
<evidence type="ECO:0000259" key="9">
    <source>
        <dbReference type="PROSITE" id="PS50018"/>
    </source>
</evidence>
<dbReference type="GO" id="GO:0005096">
    <property type="term" value="F:GTPase activator activity"/>
    <property type="evidence" value="ECO:0000318"/>
    <property type="project" value="GO_Central"/>
</dbReference>
<dbReference type="InterPro" id="IPR039360">
    <property type="entry name" value="Ras_GTPase"/>
</dbReference>
<dbReference type="SMART" id="SM00233">
    <property type="entry name" value="PH"/>
    <property type="match status" value="1"/>
</dbReference>
<dbReference type="SMART" id="SM00323">
    <property type="entry name" value="RasGAP"/>
    <property type="match status" value="1"/>
</dbReference>
<dbReference type="PROSITE" id="PS00509">
    <property type="entry name" value="RAS_GTPASE_ACTIV_1"/>
    <property type="match status" value="1"/>
</dbReference>
<evidence type="ECO:0000256" key="6">
    <source>
        <dbReference type="PROSITE-ProRule" id="PRU00432"/>
    </source>
</evidence>
<dbReference type="Pfam" id="PF00169">
    <property type="entry name" value="PH"/>
    <property type="match status" value="1"/>
</dbReference>
<dbReference type="GO" id="GO:0008270">
    <property type="term" value="F:zinc ion binding"/>
    <property type="evidence" value="ECO:0007669"/>
    <property type="project" value="UniProtKB-KW"/>
</dbReference>
<evidence type="ECO:0000256" key="2">
    <source>
        <dbReference type="ARBA" id="ARBA00022723"/>
    </source>
</evidence>
<gene>
    <name evidence="11" type="primary">rasal1.L</name>
</gene>
<dbReference type="InterPro" id="IPR011993">
    <property type="entry name" value="PH-like_dom_sf"/>
</dbReference>
<dbReference type="PROSITE" id="PS50018">
    <property type="entry name" value="RAS_GTPASE_ACTIV_2"/>
    <property type="match status" value="1"/>
</dbReference>
<dbReference type="OrthoDB" id="1562946at2759"/>
<proteinExistence type="predicted"/>
<dbReference type="GO" id="GO:0035556">
    <property type="term" value="P:intracellular signal transduction"/>
    <property type="evidence" value="ECO:0007669"/>
    <property type="project" value="InterPro"/>
</dbReference>
<dbReference type="InterPro" id="IPR008936">
    <property type="entry name" value="Rho_GTPase_activation_prot"/>
</dbReference>
<feature type="domain" description="Ras-GAP" evidence="9">
    <location>
        <begin position="306"/>
        <end position="516"/>
    </location>
</feature>
<dbReference type="CDD" id="cd04025">
    <property type="entry name" value="C2B_RasA1_RasA4"/>
    <property type="match status" value="1"/>
</dbReference>
<dbReference type="PANTHER" id="PTHR10194">
    <property type="entry name" value="RAS GTPASE-ACTIVATING PROTEINS"/>
    <property type="match status" value="1"/>
</dbReference>
<dbReference type="Pfam" id="PF00779">
    <property type="entry name" value="BTK"/>
    <property type="match status" value="1"/>
</dbReference>
<dbReference type="Gene3D" id="2.30.29.30">
    <property type="entry name" value="Pleckstrin-homology domain (PH domain)/Phosphotyrosine-binding domain (PTB)"/>
    <property type="match status" value="1"/>
</dbReference>
<keyword evidence="1" id="KW-0343">GTPase activation</keyword>
<dbReference type="InterPro" id="IPR035892">
    <property type="entry name" value="C2_domain_sf"/>
</dbReference>
<dbReference type="GO" id="GO:1902531">
    <property type="term" value="P:regulation of intracellular signal transduction"/>
    <property type="evidence" value="ECO:0000318"/>
    <property type="project" value="GO_Central"/>
</dbReference>
<dbReference type="RefSeq" id="XP_041421815.1">
    <property type="nucleotide sequence ID" value="XM_041565881.1"/>
</dbReference>
<dbReference type="InterPro" id="IPR023152">
    <property type="entry name" value="RasGAP_CS"/>
</dbReference>
<dbReference type="AlphaFoldDB" id="A0A8J1KWY8"/>
<dbReference type="GO" id="GO:0046580">
    <property type="term" value="P:negative regulation of Ras protein signal transduction"/>
    <property type="evidence" value="ECO:0007669"/>
    <property type="project" value="InterPro"/>
</dbReference>
<sequence length="810" mass="92964">MARNTALYFRLVEGKNLPAKDVSGTSDPYCIVKVDNEVVARTATVWRDLNPFWGEEFTLHLPLGFHTLSFYVMDEDTIGHDDVIGKISLSKDLIASHPRGIDSWVNLSRVDPDEEVQGEIYLELHIMQDQYRSTLHCHVLEARDLAPRDISGTSDPFVRIFCNNQTLETTVIKRTRFPRWNEVLEFDLRGIEELDPSDQMISIEVWDWDMVGKNDFLGRVWFPIEPLHKSPAVTGWFRLLPFGNTEEENGGKLGSLRIKVSLSEERILPSLYYQTLIQLLVESVQSPDQSDCNLLALLEEICSAESRQEVAVKLVKIFLGQGLAVTFLDKLNQREVNQTVDPNTLFRSNSLASKCMEQYMKIVGMPFLHEILKPIINRIFEEKRYVELDPCKIDSNRSRRISFKGSMSEHQILESSLETLRGYLRDIIDAILGSVEQCPSGMRLCFKQLHKRVEEKFPGPVYQDVKYAAISGFLFLRFFAPAILTPKLFHLREHHADPRTARSLLLIAKAVQSIGNLGQQLGYGKEQWMSPLHPFIQQSVGRLRDFLDRLIDMESETECGQISRTLFHPSITIKEGFLHKRKAEAVNLVTRFTFKKRYFWLSSQTLSYSKSPDWQVRSSIPVHRICAVERVDENAFQHSNMMQIISQDSEAQGSHIMYIQCKNVNELNQWLSALRKVSLCNQRLLPTYHPGAYRNAHWTCCLQSDRTVRGCSRTHLAVTLGDWSDPLDPDAEAQVLYRHLLLSKDVLRDKYLENTMNAEKPQCKGHSEKGKSIGIDIHCPMIYYIKQYSGPLFCFSYGSILPCKTPVVSH</sequence>
<evidence type="ECO:0000259" key="8">
    <source>
        <dbReference type="PROSITE" id="PS50004"/>
    </source>
</evidence>
<feature type="domain" description="PH" evidence="7">
    <location>
        <begin position="571"/>
        <end position="679"/>
    </location>
</feature>
<dbReference type="CDD" id="cd13369">
    <property type="entry name" value="PH_RASAL1"/>
    <property type="match status" value="1"/>
</dbReference>
<keyword evidence="2" id="KW-0479">Metal-binding</keyword>
<evidence type="ECO:0000256" key="5">
    <source>
        <dbReference type="ARBA" id="ARBA00022833"/>
    </source>
</evidence>
<organism evidence="10 11">
    <name type="scientific">Xenopus laevis</name>
    <name type="common">African clawed frog</name>
    <dbReference type="NCBI Taxonomy" id="8355"/>
    <lineage>
        <taxon>Eukaryota</taxon>
        <taxon>Metazoa</taxon>
        <taxon>Chordata</taxon>
        <taxon>Craniata</taxon>
        <taxon>Vertebrata</taxon>
        <taxon>Euteleostomi</taxon>
        <taxon>Amphibia</taxon>
        <taxon>Batrachia</taxon>
        <taxon>Anura</taxon>
        <taxon>Pipoidea</taxon>
        <taxon>Pipidae</taxon>
        <taxon>Xenopodinae</taxon>
        <taxon>Xenopus</taxon>
        <taxon>Xenopus</taxon>
    </lineage>
</organism>
<dbReference type="SUPFAM" id="SSF49562">
    <property type="entry name" value="C2 domain (Calcium/lipid-binding domain, CaLB)"/>
    <property type="match status" value="2"/>
</dbReference>
<dbReference type="PANTHER" id="PTHR10194:SF3">
    <property type="entry name" value="RASGAP-ACTIVATING-LIKE PROTEIN 1"/>
    <property type="match status" value="1"/>
</dbReference>
<keyword evidence="4 6" id="KW-0863">Zinc-finger</keyword>
<dbReference type="CDD" id="cd05135">
    <property type="entry name" value="RasGAP_RASAL"/>
    <property type="match status" value="1"/>
</dbReference>
<dbReference type="PROSITE" id="PS51113">
    <property type="entry name" value="ZF_BTK"/>
    <property type="match status" value="1"/>
</dbReference>
<dbReference type="Gene3D" id="2.60.40.150">
    <property type="entry name" value="C2 domain"/>
    <property type="match status" value="2"/>
</dbReference>
<dbReference type="SMART" id="SM00107">
    <property type="entry name" value="BTK"/>
    <property type="match status" value="1"/>
</dbReference>
<dbReference type="FunFam" id="2.30.29.30:FF:000283">
    <property type="entry name" value="Ras GTPase-activating protein 4 isoform 1"/>
    <property type="match status" value="1"/>
</dbReference>
<evidence type="ECO:0000313" key="11">
    <source>
        <dbReference type="RefSeq" id="XP_041421815.1"/>
    </source>
</evidence>
<dbReference type="PROSITE" id="PS50003">
    <property type="entry name" value="PH_DOMAIN"/>
    <property type="match status" value="1"/>
</dbReference>
<reference evidence="11" key="1">
    <citation type="submission" date="2025-08" db="UniProtKB">
        <authorList>
            <consortium name="RefSeq"/>
        </authorList>
    </citation>
    <scope>IDENTIFICATION</scope>
    <source>
        <strain evidence="11">J_2021</strain>
        <tissue evidence="11">Erythrocytes</tissue>
    </source>
</reference>
<dbReference type="InterPro" id="IPR037776">
    <property type="entry name" value="RASAL_RasGAP"/>
</dbReference>
<keyword evidence="5" id="KW-0862">Zinc</keyword>
<dbReference type="SUPFAM" id="SSF48350">
    <property type="entry name" value="GTPase activation domain, GAP"/>
    <property type="match status" value="1"/>
</dbReference>
<dbReference type="SMART" id="SM00239">
    <property type="entry name" value="C2"/>
    <property type="match status" value="2"/>
</dbReference>
<dbReference type="GO" id="GO:0071277">
    <property type="term" value="P:cellular response to calcium ion"/>
    <property type="evidence" value="ECO:0007669"/>
    <property type="project" value="InterPro"/>
</dbReference>
<evidence type="ECO:0000259" key="7">
    <source>
        <dbReference type="PROSITE" id="PS50003"/>
    </source>
</evidence>
<keyword evidence="10" id="KW-1185">Reference proteome</keyword>
<dbReference type="CDD" id="cd04054">
    <property type="entry name" value="C2A_Rasal1_RasA4"/>
    <property type="match status" value="1"/>
</dbReference>
<evidence type="ECO:0000313" key="10">
    <source>
        <dbReference type="Proteomes" id="UP000186698"/>
    </source>
</evidence>
<evidence type="ECO:0000256" key="4">
    <source>
        <dbReference type="ARBA" id="ARBA00022771"/>
    </source>
</evidence>
<dbReference type="SUPFAM" id="SSF50729">
    <property type="entry name" value="PH domain-like"/>
    <property type="match status" value="1"/>
</dbReference>
<dbReference type="InterPro" id="IPR000008">
    <property type="entry name" value="C2_dom"/>
</dbReference>
<dbReference type="InterPro" id="IPR001849">
    <property type="entry name" value="PH_domain"/>
</dbReference>
<dbReference type="PROSITE" id="PS50004">
    <property type="entry name" value="C2"/>
    <property type="match status" value="2"/>
</dbReference>
<dbReference type="Pfam" id="PF00616">
    <property type="entry name" value="RasGAP"/>
    <property type="match status" value="1"/>
</dbReference>
<dbReference type="Pfam" id="PF00168">
    <property type="entry name" value="C2"/>
    <property type="match status" value="2"/>
</dbReference>
<dbReference type="InterPro" id="IPR001562">
    <property type="entry name" value="Znf_Btk_motif"/>
</dbReference>
<protein>
    <submittedName>
        <fullName evidence="11">RasGAP-activating-like protein 1 isoform X1</fullName>
    </submittedName>
</protein>
<accession>A0A8J1KWY8</accession>
<dbReference type="InterPro" id="IPR001936">
    <property type="entry name" value="RasGAP_dom"/>
</dbReference>
<keyword evidence="3" id="KW-0677">Repeat</keyword>
<evidence type="ECO:0000256" key="1">
    <source>
        <dbReference type="ARBA" id="ARBA00022468"/>
    </source>
</evidence>